<dbReference type="InterPro" id="IPR009057">
    <property type="entry name" value="Homeodomain-like_sf"/>
</dbReference>
<proteinExistence type="predicted"/>
<reference evidence="5" key="2">
    <citation type="journal article" date="2014" name="ISME J.">
        <title>Microbial stratification in low pH oxic and suboxic macroscopic growths along an acid mine drainage.</title>
        <authorList>
            <person name="Mendez-Garcia C."/>
            <person name="Mesa V."/>
            <person name="Sprenger R.R."/>
            <person name="Richter M."/>
            <person name="Diez M.S."/>
            <person name="Solano J."/>
            <person name="Bargiela R."/>
            <person name="Golyshina O.V."/>
            <person name="Manteca A."/>
            <person name="Ramos J.L."/>
            <person name="Gallego J.R."/>
            <person name="Llorente I."/>
            <person name="Martins Dos Santos V.A."/>
            <person name="Jensen O.N."/>
            <person name="Pelaez A.I."/>
            <person name="Sanchez J."/>
            <person name="Ferrer M."/>
        </authorList>
    </citation>
    <scope>NUCLEOTIDE SEQUENCE</scope>
</reference>
<dbReference type="SUPFAM" id="SSF46689">
    <property type="entry name" value="Homeodomain-like"/>
    <property type="match status" value="1"/>
</dbReference>
<evidence type="ECO:0000256" key="1">
    <source>
        <dbReference type="ARBA" id="ARBA00023015"/>
    </source>
</evidence>
<evidence type="ECO:0000256" key="2">
    <source>
        <dbReference type="ARBA" id="ARBA00023125"/>
    </source>
</evidence>
<dbReference type="InterPro" id="IPR018060">
    <property type="entry name" value="HTH_AraC"/>
</dbReference>
<keyword evidence="1" id="KW-0805">Transcription regulation</keyword>
<evidence type="ECO:0000313" key="5">
    <source>
        <dbReference type="EMBL" id="EQD31511.1"/>
    </source>
</evidence>
<dbReference type="AlphaFoldDB" id="T0Y8M4"/>
<reference evidence="5" key="1">
    <citation type="submission" date="2013-08" db="EMBL/GenBank/DDBJ databases">
        <authorList>
            <person name="Mendez C."/>
            <person name="Richter M."/>
            <person name="Ferrer M."/>
            <person name="Sanchez J."/>
        </authorList>
    </citation>
    <scope>NUCLEOTIDE SEQUENCE</scope>
</reference>
<accession>T0Y8M4</accession>
<dbReference type="GO" id="GO:0003700">
    <property type="term" value="F:DNA-binding transcription factor activity"/>
    <property type="evidence" value="ECO:0007669"/>
    <property type="project" value="InterPro"/>
</dbReference>
<dbReference type="Gene3D" id="1.10.10.60">
    <property type="entry name" value="Homeodomain-like"/>
    <property type="match status" value="1"/>
</dbReference>
<organism evidence="5">
    <name type="scientific">mine drainage metagenome</name>
    <dbReference type="NCBI Taxonomy" id="410659"/>
    <lineage>
        <taxon>unclassified sequences</taxon>
        <taxon>metagenomes</taxon>
        <taxon>ecological metagenomes</taxon>
    </lineage>
</organism>
<dbReference type="PANTHER" id="PTHR46796:SF13">
    <property type="entry name" value="HTH-TYPE TRANSCRIPTIONAL ACTIVATOR RHAS"/>
    <property type="match status" value="1"/>
</dbReference>
<dbReference type="InterPro" id="IPR018062">
    <property type="entry name" value="HTH_AraC-typ_CS"/>
</dbReference>
<dbReference type="InterPro" id="IPR050204">
    <property type="entry name" value="AraC_XylS_family_regulators"/>
</dbReference>
<sequence>MWMLLLCIIGILQRDSTRHRAIDDPDVVSAMKIIQDNCGRRIRVDDLIDSMATSRRSLEMKFNLTLGHGIWAEVQRTRVELAKKLIRETDMKLSAIARRAGFASGAHLTEAFQRIAGGLPSAYRRRR</sequence>
<evidence type="ECO:0000256" key="3">
    <source>
        <dbReference type="ARBA" id="ARBA00023163"/>
    </source>
</evidence>
<keyword evidence="2" id="KW-0238">DNA-binding</keyword>
<dbReference type="Pfam" id="PF12833">
    <property type="entry name" value="HTH_18"/>
    <property type="match status" value="1"/>
</dbReference>
<name>T0Y8M4_9ZZZZ</name>
<dbReference type="GO" id="GO:0043565">
    <property type="term" value="F:sequence-specific DNA binding"/>
    <property type="evidence" value="ECO:0007669"/>
    <property type="project" value="InterPro"/>
</dbReference>
<dbReference type="PANTHER" id="PTHR46796">
    <property type="entry name" value="HTH-TYPE TRANSCRIPTIONAL ACTIVATOR RHAS-RELATED"/>
    <property type="match status" value="1"/>
</dbReference>
<feature type="domain" description="HTH araC/xylS-type" evidence="4">
    <location>
        <begin position="28"/>
        <end position="126"/>
    </location>
</feature>
<feature type="non-terminal residue" evidence="5">
    <location>
        <position position="127"/>
    </location>
</feature>
<protein>
    <submittedName>
        <fullName evidence="5">Xylose operon regulatory protein</fullName>
    </submittedName>
</protein>
<keyword evidence="3" id="KW-0804">Transcription</keyword>
<evidence type="ECO:0000259" key="4">
    <source>
        <dbReference type="PROSITE" id="PS01124"/>
    </source>
</evidence>
<gene>
    <name evidence="5" type="ORF">B1A_19903</name>
</gene>
<dbReference type="EMBL" id="AUZX01014686">
    <property type="protein sequence ID" value="EQD31511.1"/>
    <property type="molecule type" value="Genomic_DNA"/>
</dbReference>
<dbReference type="PROSITE" id="PS01124">
    <property type="entry name" value="HTH_ARAC_FAMILY_2"/>
    <property type="match status" value="1"/>
</dbReference>
<dbReference type="SMART" id="SM00342">
    <property type="entry name" value="HTH_ARAC"/>
    <property type="match status" value="1"/>
</dbReference>
<dbReference type="PROSITE" id="PS00041">
    <property type="entry name" value="HTH_ARAC_FAMILY_1"/>
    <property type="match status" value="1"/>
</dbReference>
<comment type="caution">
    <text evidence="5">The sequence shown here is derived from an EMBL/GenBank/DDBJ whole genome shotgun (WGS) entry which is preliminary data.</text>
</comment>